<dbReference type="GO" id="GO:0005975">
    <property type="term" value="P:carbohydrate metabolic process"/>
    <property type="evidence" value="ECO:0007669"/>
    <property type="project" value="InterPro"/>
</dbReference>
<dbReference type="InterPro" id="IPR001360">
    <property type="entry name" value="Glyco_hydro_1"/>
</dbReference>
<evidence type="ECO:0000256" key="2">
    <source>
        <dbReference type="ARBA" id="ARBA00022801"/>
    </source>
</evidence>
<name>A0A9C6XTN5_FRAOC</name>
<dbReference type="GeneID" id="127751277"/>
<accession>A0A9C6XTN5</accession>
<dbReference type="InterPro" id="IPR017853">
    <property type="entry name" value="GH"/>
</dbReference>
<dbReference type="Pfam" id="PF00232">
    <property type="entry name" value="Glyco_hydro_1"/>
    <property type="match status" value="1"/>
</dbReference>
<dbReference type="Proteomes" id="UP000504606">
    <property type="component" value="Unplaced"/>
</dbReference>
<dbReference type="OrthoDB" id="65569at2759"/>
<organism evidence="5 6">
    <name type="scientific">Frankliniella occidentalis</name>
    <name type="common">Western flower thrips</name>
    <name type="synonym">Euthrips occidentalis</name>
    <dbReference type="NCBI Taxonomy" id="133901"/>
    <lineage>
        <taxon>Eukaryota</taxon>
        <taxon>Metazoa</taxon>
        <taxon>Ecdysozoa</taxon>
        <taxon>Arthropoda</taxon>
        <taxon>Hexapoda</taxon>
        <taxon>Insecta</taxon>
        <taxon>Pterygota</taxon>
        <taxon>Neoptera</taxon>
        <taxon>Paraneoptera</taxon>
        <taxon>Thysanoptera</taxon>
        <taxon>Terebrantia</taxon>
        <taxon>Thripoidea</taxon>
        <taxon>Thripidae</taxon>
        <taxon>Frankliniella</taxon>
    </lineage>
</organism>
<keyword evidence="3" id="KW-0326">Glycosidase</keyword>
<evidence type="ECO:0000256" key="4">
    <source>
        <dbReference type="RuleBase" id="RU003690"/>
    </source>
</evidence>
<comment type="similarity">
    <text evidence="1 4">Belongs to the glycosyl hydrolase 1 family.</text>
</comment>
<sequence>MRAVNEDGVNVLGYNMWSLLDDFEWSAGYTREFGLVHVDFEGGTLARTLKRSHHFFKRMMADRSVPLVLASATRSAGVTIAPSLCVLLYSAVSLLHTLSH</sequence>
<reference evidence="6" key="1">
    <citation type="submission" date="2025-08" db="UniProtKB">
        <authorList>
            <consortium name="RefSeq"/>
        </authorList>
    </citation>
    <scope>IDENTIFICATION</scope>
    <source>
        <tissue evidence="6">Whole organism</tissue>
    </source>
</reference>
<dbReference type="RefSeq" id="XP_052130512.1">
    <property type="nucleotide sequence ID" value="XM_052274552.1"/>
</dbReference>
<dbReference type="AlphaFoldDB" id="A0A9C6XTN5"/>
<dbReference type="PRINTS" id="PR00131">
    <property type="entry name" value="GLHYDRLASE1"/>
</dbReference>
<protein>
    <submittedName>
        <fullName evidence="6">Beta-glucosidase-like</fullName>
    </submittedName>
</protein>
<keyword evidence="5" id="KW-1185">Reference proteome</keyword>
<evidence type="ECO:0000256" key="1">
    <source>
        <dbReference type="ARBA" id="ARBA00010838"/>
    </source>
</evidence>
<evidence type="ECO:0000313" key="6">
    <source>
        <dbReference type="RefSeq" id="XP_052130512.1"/>
    </source>
</evidence>
<dbReference type="Gene3D" id="3.20.20.80">
    <property type="entry name" value="Glycosidases"/>
    <property type="match status" value="1"/>
</dbReference>
<evidence type="ECO:0000313" key="5">
    <source>
        <dbReference type="Proteomes" id="UP000504606"/>
    </source>
</evidence>
<dbReference type="PANTHER" id="PTHR10353">
    <property type="entry name" value="GLYCOSYL HYDROLASE"/>
    <property type="match status" value="1"/>
</dbReference>
<dbReference type="KEGG" id="foc:127751277"/>
<evidence type="ECO:0000256" key="3">
    <source>
        <dbReference type="ARBA" id="ARBA00023295"/>
    </source>
</evidence>
<gene>
    <name evidence="6" type="primary">LOC127751277</name>
</gene>
<dbReference type="GO" id="GO:0008422">
    <property type="term" value="F:beta-glucosidase activity"/>
    <property type="evidence" value="ECO:0007669"/>
    <property type="project" value="TreeGrafter"/>
</dbReference>
<dbReference type="PANTHER" id="PTHR10353:SF36">
    <property type="entry name" value="LP05116P"/>
    <property type="match status" value="1"/>
</dbReference>
<dbReference type="SUPFAM" id="SSF51445">
    <property type="entry name" value="(Trans)glycosidases"/>
    <property type="match status" value="1"/>
</dbReference>
<keyword evidence="2" id="KW-0378">Hydrolase</keyword>
<proteinExistence type="inferred from homology"/>